<dbReference type="STRING" id="1328760.A0A165HDQ2"/>
<dbReference type="PANTHER" id="PTHR10545">
    <property type="entry name" value="DIAMINE N-ACETYLTRANSFERASE"/>
    <property type="match status" value="1"/>
</dbReference>
<dbReference type="InParanoid" id="A0A165HDQ2"/>
<proteinExistence type="inferred from homology"/>
<gene>
    <name evidence="5" type="ORF">L228DRAFT_246116</name>
</gene>
<dbReference type="PROSITE" id="PS51186">
    <property type="entry name" value="GNAT"/>
    <property type="match status" value="1"/>
</dbReference>
<evidence type="ECO:0000256" key="3">
    <source>
        <dbReference type="ARBA" id="ARBA00023315"/>
    </source>
</evidence>
<accession>A0A165HDQ2</accession>
<sequence length="191" mass="21196">MADQVTIRRALRSDVPAILEIIHGLAIYENAPHEVKATEESLHDTLSFADDPSDAKPGYARTLLAVVPDPNSSDNAAKVKEKVAGMALYFHNYSTWRAAPGIYLEDLFVWPEYRGKGYGKRLLTELAGEVRRVRGARLEWACLKWNKPSLDFYEAIGAKRMDDEWVGLRVDGEKLDKLAAGSTGIQGPTPP</sequence>
<dbReference type="OMA" id="QSEWVRY"/>
<evidence type="ECO:0000256" key="1">
    <source>
        <dbReference type="ARBA" id="ARBA00008694"/>
    </source>
</evidence>
<dbReference type="InterPro" id="IPR016181">
    <property type="entry name" value="Acyl_CoA_acyltransferase"/>
</dbReference>
<keyword evidence="2 5" id="KW-0808">Transferase</keyword>
<dbReference type="Proteomes" id="UP000076632">
    <property type="component" value="Unassembled WGS sequence"/>
</dbReference>
<dbReference type="InterPro" id="IPR000182">
    <property type="entry name" value="GNAT_dom"/>
</dbReference>
<protein>
    <submittedName>
        <fullName evidence="5">Acyl-CoA N-acyltransferase</fullName>
    </submittedName>
</protein>
<feature type="domain" description="N-acetyltransferase" evidence="4">
    <location>
        <begin position="32"/>
        <end position="181"/>
    </location>
</feature>
<dbReference type="FunFam" id="3.40.630.30:FF:000064">
    <property type="entry name" value="GNAT family acetyltransferase"/>
    <property type="match status" value="1"/>
</dbReference>
<organism evidence="5 6">
    <name type="scientific">Xylona heveae (strain CBS 132557 / TC161)</name>
    <dbReference type="NCBI Taxonomy" id="1328760"/>
    <lineage>
        <taxon>Eukaryota</taxon>
        <taxon>Fungi</taxon>
        <taxon>Dikarya</taxon>
        <taxon>Ascomycota</taxon>
        <taxon>Pezizomycotina</taxon>
        <taxon>Xylonomycetes</taxon>
        <taxon>Xylonales</taxon>
        <taxon>Xylonaceae</taxon>
        <taxon>Xylona</taxon>
    </lineage>
</organism>
<dbReference type="FunCoup" id="A0A165HDQ2">
    <property type="interactions" value="24"/>
</dbReference>
<dbReference type="RefSeq" id="XP_018188907.1">
    <property type="nucleotide sequence ID" value="XM_018332328.1"/>
</dbReference>
<comment type="similarity">
    <text evidence="1">Belongs to the acetyltransferase family.</text>
</comment>
<dbReference type="EMBL" id="KV407457">
    <property type="protein sequence ID" value="KZF23352.1"/>
    <property type="molecule type" value="Genomic_DNA"/>
</dbReference>
<keyword evidence="3 5" id="KW-0012">Acyltransferase</keyword>
<dbReference type="SUPFAM" id="SSF55729">
    <property type="entry name" value="Acyl-CoA N-acyltransferases (Nat)"/>
    <property type="match status" value="1"/>
</dbReference>
<keyword evidence="6" id="KW-1185">Reference proteome</keyword>
<dbReference type="AlphaFoldDB" id="A0A165HDQ2"/>
<dbReference type="GO" id="GO:0008080">
    <property type="term" value="F:N-acetyltransferase activity"/>
    <property type="evidence" value="ECO:0007669"/>
    <property type="project" value="TreeGrafter"/>
</dbReference>
<evidence type="ECO:0000313" key="5">
    <source>
        <dbReference type="EMBL" id="KZF23352.1"/>
    </source>
</evidence>
<dbReference type="Gene3D" id="3.40.630.30">
    <property type="match status" value="1"/>
</dbReference>
<dbReference type="InterPro" id="IPR051016">
    <property type="entry name" value="Diverse_Substrate_AcTransf"/>
</dbReference>
<dbReference type="CDD" id="cd04301">
    <property type="entry name" value="NAT_SF"/>
    <property type="match status" value="1"/>
</dbReference>
<dbReference type="OrthoDB" id="7305308at2759"/>
<reference evidence="5 6" key="1">
    <citation type="journal article" date="2016" name="Fungal Biol.">
        <title>The genome of Xylona heveae provides a window into fungal endophytism.</title>
        <authorList>
            <person name="Gazis R."/>
            <person name="Kuo A."/>
            <person name="Riley R."/>
            <person name="LaButti K."/>
            <person name="Lipzen A."/>
            <person name="Lin J."/>
            <person name="Amirebrahimi M."/>
            <person name="Hesse C.N."/>
            <person name="Spatafora J.W."/>
            <person name="Henrissat B."/>
            <person name="Hainaut M."/>
            <person name="Grigoriev I.V."/>
            <person name="Hibbett D.S."/>
        </authorList>
    </citation>
    <scope>NUCLEOTIDE SEQUENCE [LARGE SCALE GENOMIC DNA]</scope>
    <source>
        <strain evidence="5 6">TC161</strain>
    </source>
</reference>
<evidence type="ECO:0000259" key="4">
    <source>
        <dbReference type="PROSITE" id="PS51186"/>
    </source>
</evidence>
<dbReference type="PANTHER" id="PTHR10545:SF29">
    <property type="entry name" value="GH14572P-RELATED"/>
    <property type="match status" value="1"/>
</dbReference>
<name>A0A165HDQ2_XYLHT</name>
<evidence type="ECO:0000256" key="2">
    <source>
        <dbReference type="ARBA" id="ARBA00022679"/>
    </source>
</evidence>
<dbReference type="GeneID" id="28897465"/>
<dbReference type="Pfam" id="PF00583">
    <property type="entry name" value="Acetyltransf_1"/>
    <property type="match status" value="1"/>
</dbReference>
<evidence type="ECO:0000313" key="6">
    <source>
        <dbReference type="Proteomes" id="UP000076632"/>
    </source>
</evidence>